<comment type="caution">
    <text evidence="3">The sequence shown here is derived from an EMBL/GenBank/DDBJ whole genome shotgun (WGS) entry which is preliminary data.</text>
</comment>
<dbReference type="InterPro" id="IPR035931">
    <property type="entry name" value="YlxR-like_sf"/>
</dbReference>
<keyword evidence="4" id="KW-1185">Reference proteome</keyword>
<dbReference type="PANTHER" id="PTHR34215:SF1">
    <property type="entry name" value="YLXR DOMAIN-CONTAINING PROTEIN"/>
    <property type="match status" value="1"/>
</dbReference>
<feature type="compositionally biased region" description="Polar residues" evidence="1">
    <location>
        <begin position="132"/>
        <end position="143"/>
    </location>
</feature>
<gene>
    <name evidence="3" type="ORF">CUD01_04650</name>
</gene>
<dbReference type="SUPFAM" id="SSF64376">
    <property type="entry name" value="YlxR-like"/>
    <property type="match status" value="1"/>
</dbReference>
<dbReference type="Gene3D" id="3.30.1230.10">
    <property type="entry name" value="YlxR-like"/>
    <property type="match status" value="1"/>
</dbReference>
<dbReference type="EMBL" id="BJLP01000005">
    <property type="protein sequence ID" value="GEA80021.1"/>
    <property type="molecule type" value="Genomic_DNA"/>
</dbReference>
<dbReference type="RefSeq" id="WP_141318411.1">
    <property type="nucleotide sequence ID" value="NZ_BJLP01000005.1"/>
</dbReference>
<feature type="region of interest" description="Disordered" evidence="1">
    <location>
        <begin position="132"/>
        <end position="159"/>
    </location>
</feature>
<reference evidence="3 4" key="1">
    <citation type="submission" date="2019-06" db="EMBL/GenBank/DDBJ databases">
        <title>Whole genome shotgun sequence of Cellulomonas uda NBRC 3747.</title>
        <authorList>
            <person name="Hosoyama A."/>
            <person name="Uohara A."/>
            <person name="Ohji S."/>
            <person name="Ichikawa N."/>
        </authorList>
    </citation>
    <scope>NUCLEOTIDE SEQUENCE [LARGE SCALE GENOMIC DNA]</scope>
    <source>
        <strain evidence="3 4">NBRC 3747</strain>
    </source>
</reference>
<evidence type="ECO:0000313" key="4">
    <source>
        <dbReference type="Proteomes" id="UP000315842"/>
    </source>
</evidence>
<dbReference type="PANTHER" id="PTHR34215">
    <property type="entry name" value="BLL0784 PROTEIN"/>
    <property type="match status" value="1"/>
</dbReference>
<organism evidence="3 4">
    <name type="scientific">Cellulomonas uda</name>
    <dbReference type="NCBI Taxonomy" id="1714"/>
    <lineage>
        <taxon>Bacteria</taxon>
        <taxon>Bacillati</taxon>
        <taxon>Actinomycetota</taxon>
        <taxon>Actinomycetes</taxon>
        <taxon>Micrococcales</taxon>
        <taxon>Cellulomonadaceae</taxon>
        <taxon>Cellulomonas</taxon>
    </lineage>
</organism>
<name>A0A4Y3K660_CELUD</name>
<sequence>MTRGGRLTVAGPDARQSPHADATVGTQSVASSARRDVRLTRKVAGAPVRTCVGCRATGLRSALLRVVAVPDGAGRPALVVDVARRMPGRGAWLHLDPGCLELATRRRAFGRALRLQAVPDVAAVREHLEHQLTASGAPTSTVDEGSGLEADGDPMSTHR</sequence>
<dbReference type="Proteomes" id="UP000315842">
    <property type="component" value="Unassembled WGS sequence"/>
</dbReference>
<evidence type="ECO:0000313" key="3">
    <source>
        <dbReference type="EMBL" id="GEA80021.1"/>
    </source>
</evidence>
<feature type="domain" description="YlxR" evidence="2">
    <location>
        <begin position="49"/>
        <end position="129"/>
    </location>
</feature>
<protein>
    <recommendedName>
        <fullName evidence="2">YlxR domain-containing protein</fullName>
    </recommendedName>
</protein>
<dbReference type="InterPro" id="IPR007393">
    <property type="entry name" value="YlxR_dom"/>
</dbReference>
<dbReference type="AlphaFoldDB" id="A0A4Y3K660"/>
<evidence type="ECO:0000259" key="2">
    <source>
        <dbReference type="Pfam" id="PF04296"/>
    </source>
</evidence>
<evidence type="ECO:0000256" key="1">
    <source>
        <dbReference type="SAM" id="MobiDB-lite"/>
    </source>
</evidence>
<dbReference type="InterPro" id="IPR037465">
    <property type="entry name" value="YlxR"/>
</dbReference>
<accession>A0A4Y3K660</accession>
<proteinExistence type="predicted"/>
<dbReference type="Pfam" id="PF04296">
    <property type="entry name" value="YlxR"/>
    <property type="match status" value="1"/>
</dbReference>
<feature type="region of interest" description="Disordered" evidence="1">
    <location>
        <begin position="1"/>
        <end position="29"/>
    </location>
</feature>